<dbReference type="AlphaFoldDB" id="A0A5N5H1X1"/>
<reference evidence="1 2" key="2">
    <citation type="submission" date="2019-11" db="EMBL/GenBank/DDBJ databases">
        <title>A de novo genome assembly of a pear dwarfing rootstock.</title>
        <authorList>
            <person name="Wang F."/>
            <person name="Wang J."/>
            <person name="Li S."/>
            <person name="Zhang Y."/>
            <person name="Fang M."/>
            <person name="Ma L."/>
            <person name="Zhao Y."/>
            <person name="Jiang S."/>
        </authorList>
    </citation>
    <scope>NUCLEOTIDE SEQUENCE [LARGE SCALE GENOMIC DNA]</scope>
    <source>
        <strain evidence="1">S2</strain>
        <tissue evidence="1">Leaf</tissue>
    </source>
</reference>
<proteinExistence type="predicted"/>
<protein>
    <submittedName>
        <fullName evidence="1">Alpha-xylosidase 2</fullName>
    </submittedName>
</protein>
<name>A0A5N5H1X1_9ROSA</name>
<gene>
    <name evidence="1" type="ORF">D8674_037703</name>
</gene>
<sequence>MHQNSVQGRILHKTSSAELIECFTETFGIGRPPKLPEWIISGAVIGMQSGTESVPHIWNELKMYNLLFQHFGYWRHVLA</sequence>
<evidence type="ECO:0000313" key="1">
    <source>
        <dbReference type="EMBL" id="KAB2620723.1"/>
    </source>
</evidence>
<organism evidence="1 2">
    <name type="scientific">Pyrus ussuriensis x Pyrus communis</name>
    <dbReference type="NCBI Taxonomy" id="2448454"/>
    <lineage>
        <taxon>Eukaryota</taxon>
        <taxon>Viridiplantae</taxon>
        <taxon>Streptophyta</taxon>
        <taxon>Embryophyta</taxon>
        <taxon>Tracheophyta</taxon>
        <taxon>Spermatophyta</taxon>
        <taxon>Magnoliopsida</taxon>
        <taxon>eudicotyledons</taxon>
        <taxon>Gunneridae</taxon>
        <taxon>Pentapetalae</taxon>
        <taxon>rosids</taxon>
        <taxon>fabids</taxon>
        <taxon>Rosales</taxon>
        <taxon>Rosaceae</taxon>
        <taxon>Amygdaloideae</taxon>
        <taxon>Maleae</taxon>
        <taxon>Pyrus</taxon>
    </lineage>
</organism>
<dbReference type="EMBL" id="SMOL01000294">
    <property type="protein sequence ID" value="KAB2620723.1"/>
    <property type="molecule type" value="Genomic_DNA"/>
</dbReference>
<dbReference type="Proteomes" id="UP000327157">
    <property type="component" value="Unassembled WGS sequence"/>
</dbReference>
<reference evidence="1 2" key="1">
    <citation type="submission" date="2019-09" db="EMBL/GenBank/DDBJ databases">
        <authorList>
            <person name="Ou C."/>
        </authorList>
    </citation>
    <scope>NUCLEOTIDE SEQUENCE [LARGE SCALE GENOMIC DNA]</scope>
    <source>
        <strain evidence="1">S2</strain>
        <tissue evidence="1">Leaf</tissue>
    </source>
</reference>
<accession>A0A5N5H1X1</accession>
<keyword evidence="2" id="KW-1185">Reference proteome</keyword>
<comment type="caution">
    <text evidence="1">The sequence shown here is derived from an EMBL/GenBank/DDBJ whole genome shotgun (WGS) entry which is preliminary data.</text>
</comment>
<dbReference type="PANTHER" id="PTHR46959:SF2">
    <property type="entry name" value="SULFOQUINOVOSIDASE"/>
    <property type="match status" value="1"/>
</dbReference>
<dbReference type="PANTHER" id="PTHR46959">
    <property type="entry name" value="SULFOQUINOVOSIDASE"/>
    <property type="match status" value="1"/>
</dbReference>
<evidence type="ECO:0000313" key="2">
    <source>
        <dbReference type="Proteomes" id="UP000327157"/>
    </source>
</evidence>
<dbReference type="InterPro" id="IPR052990">
    <property type="entry name" value="Sulfoquinovosidase_GH31"/>
</dbReference>
<dbReference type="OrthoDB" id="10543230at2759"/>